<feature type="region of interest" description="Disordered" evidence="1">
    <location>
        <begin position="42"/>
        <end position="78"/>
    </location>
</feature>
<dbReference type="AlphaFoldDB" id="A0AB39IEU8"/>
<sequence>MHSLARRKKQVSQLGSPALRCGTGNFGQMAERIESVTQWRQKKSAAGATHSINNGSLILSPPRSPQMMRSGYHDNHQENGQTVSASVLSQHSLVSQNCSLRTSVAPHFEAPNDGQQNRPPFIPIHPRKSKMKMVKKPIMLAKTADEHCQSIATA</sequence>
<dbReference type="EMBL" id="CP162411">
    <property type="protein sequence ID" value="XDL14175.1"/>
    <property type="molecule type" value="Genomic_DNA"/>
</dbReference>
<proteinExistence type="predicted"/>
<protein>
    <submittedName>
        <fullName evidence="2">Uncharacterized protein</fullName>
    </submittedName>
</protein>
<evidence type="ECO:0000313" key="2">
    <source>
        <dbReference type="EMBL" id="XDL14175.1"/>
    </source>
</evidence>
<name>A0AB39IEU8_9GAMM</name>
<evidence type="ECO:0000256" key="1">
    <source>
        <dbReference type="SAM" id="MobiDB-lite"/>
    </source>
</evidence>
<gene>
    <name evidence="2" type="ORF">LF923_0018710</name>
</gene>
<reference evidence="2" key="1">
    <citation type="submission" date="2024-07" db="EMBL/GenBank/DDBJ databases">
        <authorList>
            <person name="Pedron J."/>
        </authorList>
    </citation>
    <scope>NUCLEOTIDE SEQUENCE</scope>
    <source>
        <strain evidence="2">A642-S2-A17</strain>
    </source>
</reference>
<accession>A0AB39IEU8</accession>
<dbReference type="RefSeq" id="WP_226099236.1">
    <property type="nucleotide sequence ID" value="NZ_CP162411.1"/>
</dbReference>
<organism evidence="2">
    <name type="scientific">Dickeya oryzae</name>
    <dbReference type="NCBI Taxonomy" id="1240404"/>
    <lineage>
        <taxon>Bacteria</taxon>
        <taxon>Pseudomonadati</taxon>
        <taxon>Pseudomonadota</taxon>
        <taxon>Gammaproteobacteria</taxon>
        <taxon>Enterobacterales</taxon>
        <taxon>Pectobacteriaceae</taxon>
        <taxon>Dickeya</taxon>
    </lineage>
</organism>